<dbReference type="InterPro" id="IPR019660">
    <property type="entry name" value="Put_sensory_transdc_reg_YbjN"/>
</dbReference>
<dbReference type="EMBL" id="RSAS01000653">
    <property type="protein sequence ID" value="RRR69257.1"/>
    <property type="molecule type" value="Genomic_DNA"/>
</dbReference>
<evidence type="ECO:0000313" key="2">
    <source>
        <dbReference type="Proteomes" id="UP000280307"/>
    </source>
</evidence>
<reference evidence="1 2" key="1">
    <citation type="submission" date="2018-12" db="EMBL/GenBank/DDBJ databases">
        <title>Genome Sequence of Candidatus Viridilinea halotolerans isolated from saline sulfide-rich spring.</title>
        <authorList>
            <person name="Grouzdev D.S."/>
            <person name="Burganskaya E.I."/>
            <person name="Krutkina M.S."/>
            <person name="Sukhacheva M.V."/>
            <person name="Gorlenko V.M."/>
        </authorList>
    </citation>
    <scope>NUCLEOTIDE SEQUENCE [LARGE SCALE GENOMIC DNA]</scope>
    <source>
        <strain evidence="1">Chok-6</strain>
    </source>
</reference>
<accession>A0A426TUZ8</accession>
<sequence length="155" mass="17642">MRSIFEAITTFLEADEWPLHRIGEDTAYSMTFRGEHGQWTCVAQAYEEERMFIFYSACPVAAPPERRSAVAEFLVHANYELAFGNFEMELPTGDIRFRTSIALPAQELDSILVSQVVYGNVLAMDRYLVGVRAVAEEGKSFEEAYQLVINQVEEE</sequence>
<proteinExistence type="predicted"/>
<dbReference type="CDD" id="cd17033">
    <property type="entry name" value="DR1245-like"/>
    <property type="match status" value="1"/>
</dbReference>
<dbReference type="Pfam" id="PF10722">
    <property type="entry name" value="YbjN"/>
    <property type="match status" value="1"/>
</dbReference>
<evidence type="ECO:0000313" key="1">
    <source>
        <dbReference type="EMBL" id="RRR69257.1"/>
    </source>
</evidence>
<name>A0A426TUZ8_9CHLR</name>
<gene>
    <name evidence="1" type="ORF">EI684_16170</name>
</gene>
<dbReference type="Proteomes" id="UP000280307">
    <property type="component" value="Unassembled WGS sequence"/>
</dbReference>
<organism evidence="1 2">
    <name type="scientific">Candidatus Viridilinea halotolerans</name>
    <dbReference type="NCBI Taxonomy" id="2491704"/>
    <lineage>
        <taxon>Bacteria</taxon>
        <taxon>Bacillati</taxon>
        <taxon>Chloroflexota</taxon>
        <taxon>Chloroflexia</taxon>
        <taxon>Chloroflexales</taxon>
        <taxon>Chloroflexineae</taxon>
        <taxon>Oscillochloridaceae</taxon>
        <taxon>Candidatus Viridilinea</taxon>
    </lineage>
</organism>
<comment type="caution">
    <text evidence="1">The sequence shown here is derived from an EMBL/GenBank/DDBJ whole genome shotgun (WGS) entry which is preliminary data.</text>
</comment>
<dbReference type="AlphaFoldDB" id="A0A426TUZ8"/>
<protein>
    <submittedName>
        <fullName evidence="1">YbjN domain-containing protein</fullName>
    </submittedName>
</protein>